<reference evidence="4" key="1">
    <citation type="submission" date="2021-03" db="EMBL/GenBank/DDBJ databases">
        <authorList>
            <person name="Tagirdzhanova G."/>
        </authorList>
    </citation>
    <scope>NUCLEOTIDE SEQUENCE</scope>
</reference>
<dbReference type="Proteomes" id="UP000664169">
    <property type="component" value="Unassembled WGS sequence"/>
</dbReference>
<dbReference type="GO" id="GO:0006396">
    <property type="term" value="P:RNA processing"/>
    <property type="evidence" value="ECO:0007669"/>
    <property type="project" value="TreeGrafter"/>
</dbReference>
<evidence type="ECO:0000256" key="2">
    <source>
        <dbReference type="ARBA" id="ARBA00023043"/>
    </source>
</evidence>
<organism evidence="4 5">
    <name type="scientific">Gomphillus americanus</name>
    <dbReference type="NCBI Taxonomy" id="1940652"/>
    <lineage>
        <taxon>Eukaryota</taxon>
        <taxon>Fungi</taxon>
        <taxon>Dikarya</taxon>
        <taxon>Ascomycota</taxon>
        <taxon>Pezizomycotina</taxon>
        <taxon>Lecanoromycetes</taxon>
        <taxon>OSLEUM clade</taxon>
        <taxon>Ostropomycetidae</taxon>
        <taxon>Ostropales</taxon>
        <taxon>Graphidaceae</taxon>
        <taxon>Gomphilloideae</taxon>
        <taxon>Gomphillus</taxon>
    </lineage>
</organism>
<dbReference type="InterPro" id="IPR002110">
    <property type="entry name" value="Ankyrin_rpt"/>
</dbReference>
<feature type="repeat" description="ANK" evidence="3">
    <location>
        <begin position="236"/>
        <end position="268"/>
    </location>
</feature>
<evidence type="ECO:0000256" key="1">
    <source>
        <dbReference type="ARBA" id="ARBA00022737"/>
    </source>
</evidence>
<dbReference type="Gene3D" id="1.25.40.20">
    <property type="entry name" value="Ankyrin repeat-containing domain"/>
    <property type="match status" value="2"/>
</dbReference>
<dbReference type="Pfam" id="PF12796">
    <property type="entry name" value="Ank_2"/>
    <property type="match status" value="3"/>
</dbReference>
<evidence type="ECO:0000313" key="5">
    <source>
        <dbReference type="Proteomes" id="UP000664169"/>
    </source>
</evidence>
<dbReference type="PANTHER" id="PTHR24141">
    <property type="entry name" value="2-5A-DEPENDENT RIBONUCLEASE"/>
    <property type="match status" value="1"/>
</dbReference>
<dbReference type="PROSITE" id="PS50297">
    <property type="entry name" value="ANK_REP_REGION"/>
    <property type="match status" value="2"/>
</dbReference>
<dbReference type="PANTHER" id="PTHR24141:SF1">
    <property type="entry name" value="2-5A-DEPENDENT RIBONUCLEASE"/>
    <property type="match status" value="1"/>
</dbReference>
<dbReference type="SUPFAM" id="SSF48403">
    <property type="entry name" value="Ankyrin repeat"/>
    <property type="match status" value="1"/>
</dbReference>
<accession>A0A8H3EF63</accession>
<dbReference type="PROSITE" id="PS50088">
    <property type="entry name" value="ANK_REPEAT"/>
    <property type="match status" value="2"/>
</dbReference>
<gene>
    <name evidence="4" type="ORF">GOMPHAMPRED_000340</name>
</gene>
<feature type="repeat" description="ANK" evidence="3">
    <location>
        <begin position="123"/>
        <end position="155"/>
    </location>
</feature>
<protein>
    <submittedName>
        <fullName evidence="4">Uncharacterized protein</fullName>
    </submittedName>
</protein>
<proteinExistence type="predicted"/>
<dbReference type="OrthoDB" id="426293at2759"/>
<keyword evidence="2 3" id="KW-0040">ANK repeat</keyword>
<comment type="caution">
    <text evidence="4">The sequence shown here is derived from an EMBL/GenBank/DDBJ whole genome shotgun (WGS) entry which is preliminary data.</text>
</comment>
<evidence type="ECO:0000256" key="3">
    <source>
        <dbReference type="PROSITE-ProRule" id="PRU00023"/>
    </source>
</evidence>
<dbReference type="EMBL" id="CAJPDQ010000001">
    <property type="protein sequence ID" value="CAF9903523.1"/>
    <property type="molecule type" value="Genomic_DNA"/>
</dbReference>
<keyword evidence="5" id="KW-1185">Reference proteome</keyword>
<dbReference type="GO" id="GO:0003723">
    <property type="term" value="F:RNA binding"/>
    <property type="evidence" value="ECO:0007669"/>
    <property type="project" value="TreeGrafter"/>
</dbReference>
<keyword evidence="1" id="KW-0677">Repeat</keyword>
<dbReference type="SMART" id="SM00248">
    <property type="entry name" value="ANK"/>
    <property type="match status" value="5"/>
</dbReference>
<dbReference type="InterPro" id="IPR036770">
    <property type="entry name" value="Ankyrin_rpt-contain_sf"/>
</dbReference>
<evidence type="ECO:0000313" key="4">
    <source>
        <dbReference type="EMBL" id="CAF9903523.1"/>
    </source>
</evidence>
<dbReference type="AlphaFoldDB" id="A0A8H3EF63"/>
<name>A0A8H3EF63_9LECA</name>
<dbReference type="GO" id="GO:0004540">
    <property type="term" value="F:RNA nuclease activity"/>
    <property type="evidence" value="ECO:0007669"/>
    <property type="project" value="TreeGrafter"/>
</dbReference>
<sequence>MQLLKACEEGALPIVCTISPRLYPPCSSKVICCVPPPKLLLRVAVEHRHPSVLKYLLANLPINPQEQTPWDLGSFYERSSTTRYRQDYVCDELINQAVSSGCPSVVQVLLDAGMDVNHVPHDFTHQPISYAVVMGDLKMVKFLLEKGADPDERDIRHGLTLLAYAARDSSEDIMLALLAHGAQIPGSGALVMAVEGNISVARLLLDNGADVNELVDLRDVKYKEEDEENIEEAKEKKTTALHIAAREGHIEMVEFLLKNGANKHILDWKSDFPVHEARQRGHAEIATLLESSTSSPASNR</sequence>